<feature type="compositionally biased region" description="Pro residues" evidence="1">
    <location>
        <begin position="357"/>
        <end position="366"/>
    </location>
</feature>
<feature type="compositionally biased region" description="Basic and acidic residues" evidence="1">
    <location>
        <begin position="769"/>
        <end position="778"/>
    </location>
</feature>
<reference evidence="3" key="3">
    <citation type="submission" date="2025-09" db="UniProtKB">
        <authorList>
            <consortium name="Ensembl"/>
        </authorList>
    </citation>
    <scope>IDENTIFICATION</scope>
</reference>
<reference evidence="4" key="1">
    <citation type="submission" date="2019-10" db="EMBL/GenBank/DDBJ databases">
        <title>Corvus moneduloides (New Caledonian crow) genome, bCorMon1, primary haplotype.</title>
        <authorList>
            <person name="Rutz C."/>
            <person name="Fungtammasan C."/>
            <person name="Mountcastle J."/>
            <person name="Formenti G."/>
            <person name="Chow W."/>
            <person name="Howe K."/>
            <person name="Steele M.P."/>
            <person name="Fernandes J."/>
            <person name="Gilbert M.T.P."/>
            <person name="Fedrigo O."/>
            <person name="Jarvis E.D."/>
            <person name="Gemmell N."/>
        </authorList>
    </citation>
    <scope>NUCLEOTIDE SEQUENCE [LARGE SCALE GENOMIC DNA]</scope>
</reference>
<dbReference type="Proteomes" id="UP000694553">
    <property type="component" value="Unassembled WGS sequence"/>
</dbReference>
<feature type="compositionally biased region" description="Low complexity" evidence="1">
    <location>
        <begin position="95"/>
        <end position="117"/>
    </location>
</feature>
<accession>A0A8U7NV78</accession>
<feature type="compositionally biased region" description="Gly residues" evidence="1">
    <location>
        <begin position="262"/>
        <end position="286"/>
    </location>
</feature>
<feature type="region of interest" description="Disordered" evidence="1">
    <location>
        <begin position="386"/>
        <end position="409"/>
    </location>
</feature>
<dbReference type="Ensembl" id="ENSCMUT00000038580.1">
    <property type="protein sequence ID" value="ENSCMUP00000028628.1"/>
    <property type="gene ID" value="ENSCMUG00000019130.1"/>
</dbReference>
<gene>
    <name evidence="3" type="primary">MPND</name>
</gene>
<evidence type="ECO:0000256" key="1">
    <source>
        <dbReference type="SAM" id="MobiDB-lite"/>
    </source>
</evidence>
<feature type="compositionally biased region" description="Pro residues" evidence="1">
    <location>
        <begin position="118"/>
        <end position="134"/>
    </location>
</feature>
<feature type="region of interest" description="Disordered" evidence="1">
    <location>
        <begin position="728"/>
        <end position="799"/>
    </location>
</feature>
<protein>
    <submittedName>
        <fullName evidence="3">MPN domain containing</fullName>
    </submittedName>
</protein>
<feature type="compositionally biased region" description="Acidic residues" evidence="1">
    <location>
        <begin position="595"/>
        <end position="615"/>
    </location>
</feature>
<feature type="compositionally biased region" description="Gly residues" evidence="1">
    <location>
        <begin position="198"/>
        <end position="208"/>
    </location>
</feature>
<feature type="compositionally biased region" description="Acidic residues" evidence="1">
    <location>
        <begin position="742"/>
        <end position="756"/>
    </location>
</feature>
<evidence type="ECO:0000313" key="3">
    <source>
        <dbReference type="Ensembl" id="ENSCMUP00000028628.1"/>
    </source>
</evidence>
<dbReference type="Pfam" id="PF18755">
    <property type="entry name" value="RAMA"/>
    <property type="match status" value="1"/>
</dbReference>
<proteinExistence type="predicted"/>
<feature type="region of interest" description="Disordered" evidence="1">
    <location>
        <begin position="171"/>
        <end position="209"/>
    </location>
</feature>
<feature type="compositionally biased region" description="Low complexity" evidence="1">
    <location>
        <begin position="171"/>
        <end position="182"/>
    </location>
</feature>
<evidence type="ECO:0000313" key="4">
    <source>
        <dbReference type="Proteomes" id="UP000694553"/>
    </source>
</evidence>
<dbReference type="AlphaFoldDB" id="A0A8U7NV78"/>
<keyword evidence="4" id="KW-1185">Reference proteome</keyword>
<sequence length="1030" mass="106101">MRGAPLAAGTKCWHREQGSSTGLCREHTRWPREAEGTRGVGGRQCLRAPGAVPGIGPGYPRVALSARSRGVPGVGAGACWCRSRRCRPPDPAAPACPRSPRSSAGPGAGFPGAAAPAAPSPPAAQEPPQFPARAPPGRGEGRRAAGGCPGRPGGVPGAGLGPVCPPPDAAGAALPPRAGSGPHSRCRCLPSPSTGRKAAGGGPAGRGGPCRAAGLSPGVPARCGRCGAVPPRRCRCPLAPPGGAGRPGPPHHVSPPPPPRAPGGGGSGGSGGSGAWQVPGGGGAPGSGNQEPGTGSRGSGAYRAPGTHRDRAYRARTGHTRTGHAPGTRYRTLIGSAPGTGHARTGTRPGRGHAPVTRPPPPPPRAHPGHARAPARARVRWTAVGTSRDIPGHPWGRSGAGPGRGHPSPRGPVVCHPRRPAALWAQSGLWGPAGPGDTQPRVPGPCPRVPQPCPHVLAFPSRVPQLCSHVPLSLSPFLCPPAVSPCPRARRPSLSCSCVLTPISPRQCPPLPSPSPPVPVSTSSMSLCPLRVCVPMSTSSCPHVPARPCPRVPTRTQKLWGGDPRVLWGDSRGAATRCPPAPPAALAAPSPGGDECLEEDEDELEPGLDEAEAEPEVGSGAKAAGGPRGAVLTRRGITLRVLLRDGLLEPGRGVLSIYYLGKKFVGDLGSDGTITWQETGQVFNSPSAWATHCKRLVNPAKKSGCGWASVRYKGQKLDQYKAAWLRKHQPNVPPPEESLASEGEEEELPEEEEEEATREGRVPVPEAAAPKKPEERSKKQQGKSLAEPAGTDVGSAGKRLEMKPRVPVRYCTLGTRDSARNPQTLVEVTSFAAINKFQPFNVAISSNVLLLLDFHSHLTRSEVVGYLGGRWDTNTQCRWGLGGGGGSAVGWGGHPALCPRSADGAPGLPVPDPPGRRRSRWRCGGGDLPELVPAGAVAGGVVPQPPLRARAAVPARHRRADGLSAQAAGQRQRLPALPGAHLRALLPRQPRRGVQNRALLGDAAAGATAQRLRHPHGCGGDLYPGRVPHQ</sequence>
<name>A0A8U7NV78_CORMO</name>
<evidence type="ECO:0000259" key="2">
    <source>
        <dbReference type="Pfam" id="PF18755"/>
    </source>
</evidence>
<feature type="compositionally biased region" description="Pro residues" evidence="1">
    <location>
        <begin position="247"/>
        <end position="261"/>
    </location>
</feature>
<feature type="region of interest" description="Disordered" evidence="1">
    <location>
        <begin position="1007"/>
        <end position="1030"/>
    </location>
</feature>
<feature type="region of interest" description="Disordered" evidence="1">
    <location>
        <begin position="90"/>
        <end position="154"/>
    </location>
</feature>
<feature type="region of interest" description="Disordered" evidence="1">
    <location>
        <begin position="243"/>
        <end position="374"/>
    </location>
</feature>
<feature type="domain" description="RAMA" evidence="2">
    <location>
        <begin position="626"/>
        <end position="729"/>
    </location>
</feature>
<reference evidence="3" key="2">
    <citation type="submission" date="2025-08" db="UniProtKB">
        <authorList>
            <consortium name="Ensembl"/>
        </authorList>
    </citation>
    <scope>IDENTIFICATION</scope>
</reference>
<organism evidence="3 4">
    <name type="scientific">Corvus moneduloides</name>
    <name type="common">New Caledonian crow</name>
    <dbReference type="NCBI Taxonomy" id="1196302"/>
    <lineage>
        <taxon>Eukaryota</taxon>
        <taxon>Metazoa</taxon>
        <taxon>Chordata</taxon>
        <taxon>Craniata</taxon>
        <taxon>Vertebrata</taxon>
        <taxon>Euteleostomi</taxon>
        <taxon>Archelosauria</taxon>
        <taxon>Archosauria</taxon>
        <taxon>Dinosauria</taxon>
        <taxon>Saurischia</taxon>
        <taxon>Theropoda</taxon>
        <taxon>Coelurosauria</taxon>
        <taxon>Aves</taxon>
        <taxon>Neognathae</taxon>
        <taxon>Neoaves</taxon>
        <taxon>Telluraves</taxon>
        <taxon>Australaves</taxon>
        <taxon>Passeriformes</taxon>
        <taxon>Corvoidea</taxon>
        <taxon>Corvidae</taxon>
        <taxon>Corvus</taxon>
    </lineage>
</organism>
<feature type="region of interest" description="Disordered" evidence="1">
    <location>
        <begin position="571"/>
        <end position="628"/>
    </location>
</feature>
<feature type="compositionally biased region" description="Low complexity" evidence="1">
    <location>
        <begin position="574"/>
        <end position="594"/>
    </location>
</feature>
<dbReference type="InterPro" id="IPR040843">
    <property type="entry name" value="RAMA"/>
</dbReference>